<comment type="catalytic activity">
    <reaction evidence="5 7">
        <text>2-deoxy-D-ribose 5-phosphate = D-glyceraldehyde 3-phosphate + acetaldehyde</text>
        <dbReference type="Rhea" id="RHEA:12821"/>
        <dbReference type="ChEBI" id="CHEBI:15343"/>
        <dbReference type="ChEBI" id="CHEBI:59776"/>
        <dbReference type="ChEBI" id="CHEBI:62877"/>
        <dbReference type="EC" id="4.1.2.4"/>
    </reaction>
</comment>
<dbReference type="InterPro" id="IPR002915">
    <property type="entry name" value="DeoC/FbaB/LacD_aldolase"/>
</dbReference>
<dbReference type="PANTHER" id="PTHR10889:SF1">
    <property type="entry name" value="DEOXYRIBOSE-PHOSPHATE ALDOLASE"/>
    <property type="match status" value="1"/>
</dbReference>
<keyword evidence="9" id="KW-1185">Reference proteome</keyword>
<dbReference type="PANTHER" id="PTHR10889">
    <property type="entry name" value="DEOXYRIBOSE-PHOSPHATE ALDOLASE"/>
    <property type="match status" value="1"/>
</dbReference>
<accession>A0A0M4DGC5</accession>
<dbReference type="Gene3D" id="3.20.20.70">
    <property type="entry name" value="Aldolase class I"/>
    <property type="match status" value="1"/>
</dbReference>
<feature type="active site" description="Proton donor/acceptor" evidence="7">
    <location>
        <position position="90"/>
    </location>
</feature>
<reference evidence="8 9" key="1">
    <citation type="submission" date="2015-07" db="EMBL/GenBank/DDBJ databases">
        <title>Isolation and Genomic Characterization of a Novel Halophilic Metal-Reducing Deltaproteobacterium from the Deep Subsurface.</title>
        <authorList>
            <person name="Badalamenti J.P."/>
            <person name="Summers Z.M."/>
            <person name="Gralnick J.A."/>
            <person name="Bond D.R."/>
        </authorList>
    </citation>
    <scope>NUCLEOTIDE SEQUENCE [LARGE SCALE GENOMIC DNA]</scope>
    <source>
        <strain evidence="8 9">WTL</strain>
    </source>
</reference>
<dbReference type="AlphaFoldDB" id="A0A0M4DGC5"/>
<evidence type="ECO:0000256" key="6">
    <source>
        <dbReference type="ARBA" id="ARBA00056337"/>
    </source>
</evidence>
<dbReference type="EC" id="4.1.2.4" evidence="7"/>
<name>A0A0M4DGC5_9BACT</name>
<dbReference type="InterPro" id="IPR028581">
    <property type="entry name" value="DeoC_typeI"/>
</dbReference>
<keyword evidence="4 7" id="KW-0704">Schiff base</keyword>
<dbReference type="SUPFAM" id="SSF51569">
    <property type="entry name" value="Aldolase"/>
    <property type="match status" value="1"/>
</dbReference>
<evidence type="ECO:0000313" key="9">
    <source>
        <dbReference type="Proteomes" id="UP000057158"/>
    </source>
</evidence>
<dbReference type="GO" id="GO:0016052">
    <property type="term" value="P:carbohydrate catabolic process"/>
    <property type="evidence" value="ECO:0007669"/>
    <property type="project" value="TreeGrafter"/>
</dbReference>
<evidence type="ECO:0000313" key="8">
    <source>
        <dbReference type="EMBL" id="ALC15900.1"/>
    </source>
</evidence>
<evidence type="ECO:0000256" key="4">
    <source>
        <dbReference type="ARBA" id="ARBA00023270"/>
    </source>
</evidence>
<comment type="function">
    <text evidence="6 7">Catalyzes a reversible aldol reaction between acetaldehyde and D-glyceraldehyde 3-phosphate to generate 2-deoxy-D-ribose 5-phosphate.</text>
</comment>
<dbReference type="HAMAP" id="MF_00114">
    <property type="entry name" value="DeoC_type1"/>
    <property type="match status" value="1"/>
</dbReference>
<dbReference type="EMBL" id="CP010802">
    <property type="protein sequence ID" value="ALC15900.1"/>
    <property type="molecule type" value="Genomic_DNA"/>
</dbReference>
<dbReference type="UniPathway" id="UPA00002">
    <property type="reaction ID" value="UER00468"/>
</dbReference>
<evidence type="ECO:0000256" key="5">
    <source>
        <dbReference type="ARBA" id="ARBA00048791"/>
    </source>
</evidence>
<protein>
    <recommendedName>
        <fullName evidence="7">Deoxyribose-phosphate aldolase</fullName>
        <shortName evidence="7">DERA</shortName>
        <ecNumber evidence="7">4.1.2.4</ecNumber>
    </recommendedName>
    <alternativeName>
        <fullName evidence="7">2-deoxy-D-ribose 5-phosphate aldolase</fullName>
    </alternativeName>
    <alternativeName>
        <fullName evidence="7">Phosphodeoxyriboaldolase</fullName>
        <shortName evidence="7">Deoxyriboaldolase</shortName>
    </alternativeName>
</protein>
<comment type="pathway">
    <text evidence="7">Carbohydrate degradation; 2-deoxy-D-ribose 1-phosphate degradation; D-glyceraldehyde 3-phosphate and acetaldehyde from 2-deoxy-alpha-D-ribose 1-phosphate: step 2/2.</text>
</comment>
<evidence type="ECO:0000256" key="3">
    <source>
        <dbReference type="ARBA" id="ARBA00023239"/>
    </source>
</evidence>
<sequence length="223" mass="23016">MDSPARFIDHTLLKAETTSAQIRLLCEEAVEYGFASVCLPPSFVPLAADLLYGSSVAVGTVVGFPLGYSAAAVKVFETAEAVRAGAGEIDMVIALGAAREGRLSAVEEEIRQLVAAAAGARVKVILECCYLDDPLKAALTEIVVAAGAAYVKTSTGFGPAGATLADVRLLASTAGGRIGVKAAGGIRDLGSFREMREAGATRIGTSAGVAIVDQWLQWRRGES</sequence>
<evidence type="ECO:0000256" key="1">
    <source>
        <dbReference type="ARBA" id="ARBA00010936"/>
    </source>
</evidence>
<keyword evidence="3 7" id="KW-0456">Lyase</keyword>
<dbReference type="STRING" id="1603606.DSOUD_1118"/>
<organism evidence="8 9">
    <name type="scientific">Desulfuromonas soudanensis</name>
    <dbReference type="NCBI Taxonomy" id="1603606"/>
    <lineage>
        <taxon>Bacteria</taxon>
        <taxon>Pseudomonadati</taxon>
        <taxon>Thermodesulfobacteriota</taxon>
        <taxon>Desulfuromonadia</taxon>
        <taxon>Desulfuromonadales</taxon>
        <taxon>Desulfuromonadaceae</taxon>
        <taxon>Desulfuromonas</taxon>
    </lineage>
</organism>
<dbReference type="Pfam" id="PF01791">
    <property type="entry name" value="DeoC"/>
    <property type="match status" value="1"/>
</dbReference>
<dbReference type="RefSeq" id="WP_198300370.1">
    <property type="nucleotide sequence ID" value="NZ_CP010802.1"/>
</dbReference>
<feature type="active site" description="Schiff-base intermediate with acetaldehyde" evidence="7">
    <location>
        <position position="152"/>
    </location>
</feature>
<dbReference type="NCBIfam" id="TIGR00126">
    <property type="entry name" value="deoC"/>
    <property type="match status" value="1"/>
</dbReference>
<dbReference type="GO" id="GO:0009264">
    <property type="term" value="P:deoxyribonucleotide catabolic process"/>
    <property type="evidence" value="ECO:0007669"/>
    <property type="project" value="UniProtKB-UniRule"/>
</dbReference>
<dbReference type="GO" id="GO:0006018">
    <property type="term" value="P:2-deoxyribose 1-phosphate catabolic process"/>
    <property type="evidence" value="ECO:0007669"/>
    <property type="project" value="UniProtKB-UniRule"/>
</dbReference>
<evidence type="ECO:0000256" key="2">
    <source>
        <dbReference type="ARBA" id="ARBA00022490"/>
    </source>
</evidence>
<dbReference type="PIRSF" id="PIRSF001357">
    <property type="entry name" value="DeoC"/>
    <property type="match status" value="1"/>
</dbReference>
<dbReference type="KEGG" id="des:DSOUD_1118"/>
<feature type="active site" description="Proton donor/acceptor" evidence="7">
    <location>
        <position position="181"/>
    </location>
</feature>
<dbReference type="InterPro" id="IPR011343">
    <property type="entry name" value="DeoC"/>
</dbReference>
<dbReference type="GO" id="GO:0005737">
    <property type="term" value="C:cytoplasm"/>
    <property type="evidence" value="ECO:0007669"/>
    <property type="project" value="UniProtKB-SubCell"/>
</dbReference>
<keyword evidence="2 7" id="KW-0963">Cytoplasm</keyword>
<comment type="subcellular location">
    <subcellularLocation>
        <location evidence="7">Cytoplasm</location>
    </subcellularLocation>
</comment>
<proteinExistence type="inferred from homology"/>
<dbReference type="FunFam" id="3.20.20.70:FF:000044">
    <property type="entry name" value="Deoxyribose-phosphate aldolase"/>
    <property type="match status" value="1"/>
</dbReference>
<comment type="similarity">
    <text evidence="1 7">Belongs to the DeoC/FbaB aldolase family. DeoC type 1 subfamily.</text>
</comment>
<dbReference type="GO" id="GO:0004139">
    <property type="term" value="F:deoxyribose-phosphate aldolase activity"/>
    <property type="evidence" value="ECO:0007669"/>
    <property type="project" value="UniProtKB-UniRule"/>
</dbReference>
<dbReference type="PATRIC" id="fig|1603606.3.peg.1223"/>
<dbReference type="SMART" id="SM01133">
    <property type="entry name" value="DeoC"/>
    <property type="match status" value="1"/>
</dbReference>
<gene>
    <name evidence="7" type="primary">deoC</name>
    <name evidence="8" type="ORF">DSOUD_1118</name>
</gene>
<evidence type="ECO:0000256" key="7">
    <source>
        <dbReference type="HAMAP-Rule" id="MF_00114"/>
    </source>
</evidence>
<dbReference type="CDD" id="cd00959">
    <property type="entry name" value="DeoC"/>
    <property type="match status" value="1"/>
</dbReference>
<dbReference type="InterPro" id="IPR013785">
    <property type="entry name" value="Aldolase_TIM"/>
</dbReference>
<dbReference type="Proteomes" id="UP000057158">
    <property type="component" value="Chromosome"/>
</dbReference>